<dbReference type="EMBL" id="JAVRHK010000008">
    <property type="protein sequence ID" value="MDT0677309.1"/>
    <property type="molecule type" value="Genomic_DNA"/>
</dbReference>
<evidence type="ECO:0000313" key="3">
    <source>
        <dbReference type="Proteomes" id="UP001262582"/>
    </source>
</evidence>
<proteinExistence type="predicted"/>
<evidence type="ECO:0000256" key="1">
    <source>
        <dbReference type="SAM" id="Coils"/>
    </source>
</evidence>
<evidence type="ECO:0000313" key="2">
    <source>
        <dbReference type="EMBL" id="MDT0677309.1"/>
    </source>
</evidence>
<evidence type="ECO:0008006" key="4">
    <source>
        <dbReference type="Google" id="ProtNLM"/>
    </source>
</evidence>
<dbReference type="Gene3D" id="3.40.50.300">
    <property type="entry name" value="P-loop containing nucleotide triphosphate hydrolases"/>
    <property type="match status" value="1"/>
</dbReference>
<gene>
    <name evidence="2" type="ORF">RM539_12045</name>
</gene>
<dbReference type="RefSeq" id="WP_311503652.1">
    <property type="nucleotide sequence ID" value="NZ_JAVRHK010000008.1"/>
</dbReference>
<keyword evidence="1" id="KW-0175">Coiled coil</keyword>
<dbReference type="Proteomes" id="UP001262582">
    <property type="component" value="Unassembled WGS sequence"/>
</dbReference>
<reference evidence="2 3" key="1">
    <citation type="submission" date="2023-09" db="EMBL/GenBank/DDBJ databases">
        <authorList>
            <person name="Rey-Velasco X."/>
        </authorList>
    </citation>
    <scope>NUCLEOTIDE SEQUENCE [LARGE SCALE GENOMIC DNA]</scope>
    <source>
        <strain evidence="2 3">F117</strain>
    </source>
</reference>
<protein>
    <recommendedName>
        <fullName evidence="4">Rad50/SbcC-type AAA domain-containing protein</fullName>
    </recommendedName>
</protein>
<keyword evidence="3" id="KW-1185">Reference proteome</keyword>
<comment type="caution">
    <text evidence="2">The sequence shown here is derived from an EMBL/GenBank/DDBJ whole genome shotgun (WGS) entry which is preliminary data.</text>
</comment>
<feature type="coiled-coil region" evidence="1">
    <location>
        <begin position="429"/>
        <end position="463"/>
    </location>
</feature>
<name>A0ABU3D6Z4_9FLAO</name>
<organism evidence="2 3">
    <name type="scientific">Autumnicola musiva</name>
    <dbReference type="NCBI Taxonomy" id="3075589"/>
    <lineage>
        <taxon>Bacteria</taxon>
        <taxon>Pseudomonadati</taxon>
        <taxon>Bacteroidota</taxon>
        <taxon>Flavobacteriia</taxon>
        <taxon>Flavobacteriales</taxon>
        <taxon>Flavobacteriaceae</taxon>
        <taxon>Autumnicola</taxon>
    </lineage>
</organism>
<dbReference type="InterPro" id="IPR027417">
    <property type="entry name" value="P-loop_NTPase"/>
</dbReference>
<sequence length="692" mass="81063">MIKLNSLRINIVTKGALYGEEIQFFKGLNVIRGNNSSGKSTVFQGLLYGLGMEEIIGGKNTMALQYVLKDKIKVDEKQLPVIESSILLEIENQKGESITIQRYIESDTYDPRYVKVYLGKIISETPKPDIESLEMYLHDQNAAKNLKYGFHAYLNTFLNTDLPDVSYTDGSSKKLYLQTIFPSFAIEQKNGWADFLATIPYYKIKDVKSKVIEYILKLDVLENQKNKENLNFEKKIIEYQWEQKYIDLKDILKSENLKVEGLNIKPQILKPEDKIYVRRMTADGYKNLDELLEIFQSELNEIEKESLPKTGQISDKLSKQLDQLTVEYSKLNFSKQNLVNKIVLSEKDLKGYKKEYSETINELENYKAYKKVRKFAKDEDVQITQDLCPTCSQEVKDTLLPQDINQNYMKLDENINHLKSQKDLYLAFIRGQENQIFEHEQRLDRLSDKIRKNRSTIKSLNREMIADDRIPSKFIIEKKVNLESQIRHYQKIKKRIDTELQEFKDISKKYAKTLGRIKELPNAFYSSEDLKKMDFFNNKFKSLLEKFNYRSYEIRDISIPYDNYFPNVKGLNLVKRVDEKKSEGKIKHNSSASDFIRAIWSYTISLFETSYKFNANHPGILLFDEPSQHDMANKDMNSFLNVLASNKDCQSIVFASFGERDDIFKQETKGIQDFHLVDFSRRDKIFQLKSEL</sequence>
<feature type="coiled-coil region" evidence="1">
    <location>
        <begin position="335"/>
        <end position="369"/>
    </location>
</feature>
<accession>A0ABU3D6Z4</accession>